<name>A0A0A2M5I6_9FLAO</name>
<dbReference type="STRING" id="1121895.GCA_000378485_00009"/>
<accession>A0A0A2M5I6</accession>
<gene>
    <name evidence="1" type="ORF">Q765_09685</name>
</gene>
<dbReference type="EMBL" id="JRLX01000008">
    <property type="protein sequence ID" value="KGO86881.1"/>
    <property type="molecule type" value="Genomic_DNA"/>
</dbReference>
<protein>
    <submittedName>
        <fullName evidence="1">Uncharacterized protein</fullName>
    </submittedName>
</protein>
<dbReference type="Proteomes" id="UP000030152">
    <property type="component" value="Unassembled WGS sequence"/>
</dbReference>
<dbReference type="eggNOG" id="ENOG503155B">
    <property type="taxonomic scope" value="Bacteria"/>
</dbReference>
<evidence type="ECO:0000313" key="2">
    <source>
        <dbReference type="Proteomes" id="UP000030152"/>
    </source>
</evidence>
<sequence>MFVMNIAELKLQVISKIMESDDAGFTTKIEQLLNKPDGDAEENSVAHAVHLDNSTVIAYRADGQPLTIKDLKAEILDITDDGCRGSKPATHCSVKTRLKGILWL</sequence>
<organism evidence="1 2">
    <name type="scientific">Flavobacterium rivuli WB 3.3-2 = DSM 21788</name>
    <dbReference type="NCBI Taxonomy" id="1121895"/>
    <lineage>
        <taxon>Bacteria</taxon>
        <taxon>Pseudomonadati</taxon>
        <taxon>Bacteroidota</taxon>
        <taxon>Flavobacteriia</taxon>
        <taxon>Flavobacteriales</taxon>
        <taxon>Flavobacteriaceae</taxon>
        <taxon>Flavobacterium</taxon>
    </lineage>
</organism>
<proteinExistence type="predicted"/>
<dbReference type="AlphaFoldDB" id="A0A0A2M5I6"/>
<keyword evidence="2" id="KW-1185">Reference proteome</keyword>
<reference evidence="1" key="1">
    <citation type="submission" date="2013-09" db="EMBL/GenBank/DDBJ databases">
        <authorList>
            <person name="Zeng Z."/>
            <person name="Chen C."/>
        </authorList>
    </citation>
    <scope>NUCLEOTIDE SEQUENCE [LARGE SCALE GENOMIC DNA]</scope>
    <source>
        <strain evidence="1">WB 3.3-2</strain>
    </source>
</reference>
<comment type="caution">
    <text evidence="1">The sequence shown here is derived from an EMBL/GenBank/DDBJ whole genome shotgun (WGS) entry which is preliminary data.</text>
</comment>
<evidence type="ECO:0000313" key="1">
    <source>
        <dbReference type="EMBL" id="KGO86881.1"/>
    </source>
</evidence>